<evidence type="ECO:0000313" key="10">
    <source>
        <dbReference type="EMBL" id="KOY53174.1"/>
    </source>
</evidence>
<evidence type="ECO:0000259" key="9">
    <source>
        <dbReference type="Pfam" id="PF12704"/>
    </source>
</evidence>
<keyword evidence="2" id="KW-1003">Cell membrane</keyword>
<feature type="domain" description="MacB-like periplasmic core" evidence="9">
    <location>
        <begin position="28"/>
        <end position="241"/>
    </location>
</feature>
<keyword evidence="3 7" id="KW-0812">Transmembrane</keyword>
<feature type="transmembrane region" description="Helical" evidence="7">
    <location>
        <begin position="330"/>
        <end position="355"/>
    </location>
</feature>
<dbReference type="Proteomes" id="UP000183071">
    <property type="component" value="Unassembled WGS sequence"/>
</dbReference>
<dbReference type="Proteomes" id="UP000037716">
    <property type="component" value="Unassembled WGS sequence"/>
</dbReference>
<protein>
    <submittedName>
        <fullName evidence="11">ABC transport system permease protein</fullName>
    </submittedName>
    <submittedName>
        <fullName evidence="10">ABC-type antimicrobial peptide transport system</fullName>
    </submittedName>
</protein>
<accession>A0A0N0UP22</accession>
<keyword evidence="13" id="KW-1185">Reference proteome</keyword>
<keyword evidence="5 7" id="KW-0472">Membrane</keyword>
<evidence type="ECO:0000256" key="4">
    <source>
        <dbReference type="ARBA" id="ARBA00022989"/>
    </source>
</evidence>
<proteinExistence type="inferred from homology"/>
<dbReference type="Pfam" id="PF12704">
    <property type="entry name" value="MacB_PCD"/>
    <property type="match status" value="1"/>
</dbReference>
<dbReference type="RefSeq" id="WP_053975207.1">
    <property type="nucleotide sequence ID" value="NZ_FNUE01000002.1"/>
</dbReference>
<dbReference type="PANTHER" id="PTHR30572">
    <property type="entry name" value="MEMBRANE COMPONENT OF TRANSPORTER-RELATED"/>
    <property type="match status" value="1"/>
</dbReference>
<dbReference type="STRING" id="1300348.I602_2734"/>
<dbReference type="PATRIC" id="fig|1300348.6.peg.2737"/>
<gene>
    <name evidence="10" type="ORF">I602_2734</name>
    <name evidence="11" type="ORF">SAMN05444353_2513</name>
</gene>
<comment type="subcellular location">
    <subcellularLocation>
        <location evidence="1">Cell membrane</location>
        <topology evidence="1">Multi-pass membrane protein</topology>
    </subcellularLocation>
</comment>
<evidence type="ECO:0000256" key="6">
    <source>
        <dbReference type="ARBA" id="ARBA00038076"/>
    </source>
</evidence>
<dbReference type="GO" id="GO:0005886">
    <property type="term" value="C:plasma membrane"/>
    <property type="evidence" value="ECO:0007669"/>
    <property type="project" value="UniProtKB-SubCell"/>
</dbReference>
<feature type="transmembrane region" description="Helical" evidence="7">
    <location>
        <begin position="420"/>
        <end position="440"/>
    </location>
</feature>
<dbReference type="PANTHER" id="PTHR30572:SF4">
    <property type="entry name" value="ABC TRANSPORTER PERMEASE YTRF"/>
    <property type="match status" value="1"/>
</dbReference>
<feature type="transmembrane region" description="Helical" evidence="7">
    <location>
        <begin position="29"/>
        <end position="48"/>
    </location>
</feature>
<evidence type="ECO:0000256" key="7">
    <source>
        <dbReference type="SAM" id="Phobius"/>
    </source>
</evidence>
<dbReference type="Pfam" id="PF02687">
    <property type="entry name" value="FtsX"/>
    <property type="match status" value="1"/>
</dbReference>
<organism evidence="10 12">
    <name type="scientific">Polaribacter dokdonensis DSW-5</name>
    <dbReference type="NCBI Taxonomy" id="1300348"/>
    <lineage>
        <taxon>Bacteria</taxon>
        <taxon>Pseudomonadati</taxon>
        <taxon>Bacteroidota</taxon>
        <taxon>Flavobacteriia</taxon>
        <taxon>Flavobacteriales</taxon>
        <taxon>Flavobacteriaceae</taxon>
    </lineage>
</organism>
<evidence type="ECO:0000256" key="5">
    <source>
        <dbReference type="ARBA" id="ARBA00023136"/>
    </source>
</evidence>
<evidence type="ECO:0000256" key="3">
    <source>
        <dbReference type="ARBA" id="ARBA00022692"/>
    </source>
</evidence>
<comment type="similarity">
    <text evidence="6">Belongs to the ABC-4 integral membrane protein family.</text>
</comment>
<feature type="transmembrane region" description="Helical" evidence="7">
    <location>
        <begin position="387"/>
        <end position="408"/>
    </location>
</feature>
<evidence type="ECO:0000256" key="1">
    <source>
        <dbReference type="ARBA" id="ARBA00004651"/>
    </source>
</evidence>
<feature type="domain" description="ABC3 transporter permease C-terminal" evidence="8">
    <location>
        <begin position="337"/>
        <end position="450"/>
    </location>
</feature>
<dbReference type="InterPro" id="IPR050250">
    <property type="entry name" value="Macrolide_Exporter_MacB"/>
</dbReference>
<evidence type="ECO:0000256" key="2">
    <source>
        <dbReference type="ARBA" id="ARBA00022475"/>
    </source>
</evidence>
<comment type="caution">
    <text evidence="10">The sequence shown here is derived from an EMBL/GenBank/DDBJ whole genome shotgun (WGS) entry which is preliminary data.</text>
</comment>
<dbReference type="OrthoDB" id="9770036at2"/>
<keyword evidence="4 7" id="KW-1133">Transmembrane helix</keyword>
<dbReference type="GO" id="GO:0022857">
    <property type="term" value="F:transmembrane transporter activity"/>
    <property type="evidence" value="ECO:0007669"/>
    <property type="project" value="TreeGrafter"/>
</dbReference>
<name>A0A0N0UP22_9FLAO</name>
<reference evidence="11 13" key="2">
    <citation type="submission" date="2016-10" db="EMBL/GenBank/DDBJ databases">
        <authorList>
            <person name="Varghese N."/>
            <person name="Submissions S."/>
        </authorList>
    </citation>
    <scope>NUCLEOTIDE SEQUENCE [LARGE SCALE GENOMIC DNA]</scope>
    <source>
        <strain evidence="11 13">DSW-5</strain>
    </source>
</reference>
<dbReference type="InterPro" id="IPR003838">
    <property type="entry name" value="ABC3_permease_C"/>
</dbReference>
<evidence type="ECO:0000259" key="8">
    <source>
        <dbReference type="Pfam" id="PF02687"/>
    </source>
</evidence>
<sequence>MFDQIYIEKLKSNFSEAVRVILANKVRTLLTSLGIIFGVAAVITMLAIGNGAEKEILAQLELVGVNNIVITPIPDEKDDNESEEGSDGDALEAIRFSKGLDMLDVNSIKKNIPSVKSVSPEVVLETYVIKKGRQNPVKLIGVAPNYFETSNIAIESGKNFSYNQVENSLPVCIIGKKIEKKLFTGESAIGKQIKVKDVWLQVIGVIEEKFISDNAQENLGIRDMNLDIYIPIKTFLVRYKDRKTIMDKPIETGGGMIFISGQQQGPKQRIPRGNYHQLDKLVVQVDNSAQLNSTADVLSRMLKRRHNDMLDFEISIPIQLLKQQQKTKQIFNIVLSIIAGISLLIGGIGIMNIMLASVLERTKEIGIIRAIGATQEDVILQFLTESVLVSIGGGIIGIVLGVLASYILEISTGIETILSVSSILLSFFVATLIGLIFGIAPAKSAANKSPIEAIRHE</sequence>
<evidence type="ECO:0000313" key="11">
    <source>
        <dbReference type="EMBL" id="SEE58119.1"/>
    </source>
</evidence>
<evidence type="ECO:0000313" key="12">
    <source>
        <dbReference type="Proteomes" id="UP000037716"/>
    </source>
</evidence>
<dbReference type="AlphaFoldDB" id="A0A0N0UP22"/>
<dbReference type="EMBL" id="LGBR01000001">
    <property type="protein sequence ID" value="KOY53174.1"/>
    <property type="molecule type" value="Genomic_DNA"/>
</dbReference>
<dbReference type="InterPro" id="IPR025857">
    <property type="entry name" value="MacB_PCD"/>
</dbReference>
<reference evidence="10 12" key="1">
    <citation type="submission" date="2015-07" db="EMBL/GenBank/DDBJ databases">
        <title>Genome of Polaribacter dokdonenesis DSW-5, isolated from seawater off Dokdo in Korea.</title>
        <authorList>
            <person name="Yoon K."/>
            <person name="Song J.Y."/>
            <person name="Kim J.F."/>
        </authorList>
    </citation>
    <scope>NUCLEOTIDE SEQUENCE [LARGE SCALE GENOMIC DNA]</scope>
    <source>
        <strain evidence="10 12">DSW-5</strain>
    </source>
</reference>
<evidence type="ECO:0000313" key="13">
    <source>
        <dbReference type="Proteomes" id="UP000183071"/>
    </source>
</evidence>
<dbReference type="EMBL" id="FNUE01000002">
    <property type="protein sequence ID" value="SEE58119.1"/>
    <property type="molecule type" value="Genomic_DNA"/>
</dbReference>